<gene>
    <name evidence="10" type="primary">rplV</name>
    <name evidence="14" type="ORF">A2625_03425</name>
</gene>
<dbReference type="SUPFAM" id="SSF54843">
    <property type="entry name" value="Ribosomal protein L22"/>
    <property type="match status" value="1"/>
</dbReference>
<evidence type="ECO:0000256" key="13">
    <source>
        <dbReference type="RuleBase" id="RU004008"/>
    </source>
</evidence>
<accession>A0A1F4Q417</accession>
<dbReference type="InterPro" id="IPR005727">
    <property type="entry name" value="Ribosomal_uL22_bac/chlpt-type"/>
</dbReference>
<evidence type="ECO:0000313" key="14">
    <source>
        <dbReference type="EMBL" id="OGB90576.1"/>
    </source>
</evidence>
<dbReference type="NCBIfam" id="TIGR01044">
    <property type="entry name" value="rplV_bact"/>
    <property type="match status" value="1"/>
</dbReference>
<keyword evidence="4 10" id="KW-0699">rRNA-binding</keyword>
<comment type="similarity">
    <text evidence="2 10 11">Belongs to the universal ribosomal protein uL22 family.</text>
</comment>
<dbReference type="Pfam" id="PF00237">
    <property type="entry name" value="Ribosomal_L22"/>
    <property type="match status" value="1"/>
</dbReference>
<dbReference type="InterPro" id="IPR047867">
    <property type="entry name" value="Ribosomal_uL22_bac/org-type"/>
</dbReference>
<reference evidence="14 15" key="1">
    <citation type="journal article" date="2016" name="Nat. Commun.">
        <title>Thousands of microbial genomes shed light on interconnected biogeochemical processes in an aquifer system.</title>
        <authorList>
            <person name="Anantharaman K."/>
            <person name="Brown C.T."/>
            <person name="Hug L.A."/>
            <person name="Sharon I."/>
            <person name="Castelle C.J."/>
            <person name="Probst A.J."/>
            <person name="Thomas B.C."/>
            <person name="Singh A."/>
            <person name="Wilkins M.J."/>
            <person name="Karaoz U."/>
            <person name="Brodie E.L."/>
            <person name="Williams K.H."/>
            <person name="Hubbard S.S."/>
            <person name="Banfield J.F."/>
        </authorList>
    </citation>
    <scope>NUCLEOTIDE SEQUENCE [LARGE SCALE GENOMIC DNA]</scope>
</reference>
<dbReference type="EMBL" id="METM01000007">
    <property type="protein sequence ID" value="OGB90576.1"/>
    <property type="molecule type" value="Genomic_DNA"/>
</dbReference>
<dbReference type="PANTHER" id="PTHR13501:SF8">
    <property type="entry name" value="LARGE RIBOSOMAL SUBUNIT PROTEIN UL22M"/>
    <property type="match status" value="1"/>
</dbReference>
<comment type="function">
    <text evidence="10 13">This protein binds specifically to 23S rRNA; its binding is stimulated by other ribosomal proteins, e.g., L4, L17, and L20. It is important during the early stages of 50S assembly. It makes multiple contacts with different domains of the 23S rRNA in the assembled 50S subunit and ribosome.</text>
</comment>
<dbReference type="Proteomes" id="UP000178724">
    <property type="component" value="Unassembled WGS sequence"/>
</dbReference>
<comment type="caution">
    <text evidence="14">The sequence shown here is derived from an EMBL/GenBank/DDBJ whole genome shotgun (WGS) entry which is preliminary data.</text>
</comment>
<evidence type="ECO:0000313" key="15">
    <source>
        <dbReference type="Proteomes" id="UP000178724"/>
    </source>
</evidence>
<protein>
    <recommendedName>
        <fullName evidence="9 10">Large ribosomal subunit protein uL22</fullName>
    </recommendedName>
</protein>
<evidence type="ECO:0000256" key="11">
    <source>
        <dbReference type="RuleBase" id="RU004005"/>
    </source>
</evidence>
<keyword evidence="7 10" id="KW-0687">Ribonucleoprotein</keyword>
<dbReference type="PROSITE" id="PS00464">
    <property type="entry name" value="RIBOSOMAL_L22"/>
    <property type="match status" value="1"/>
</dbReference>
<name>A0A1F4Q417_UNCSA</name>
<evidence type="ECO:0000256" key="9">
    <source>
        <dbReference type="ARBA" id="ARBA00035207"/>
    </source>
</evidence>
<dbReference type="InterPro" id="IPR018260">
    <property type="entry name" value="Ribosomal_uL22_CS"/>
</dbReference>
<dbReference type="InterPro" id="IPR036394">
    <property type="entry name" value="Ribosomal_uL22_sf"/>
</dbReference>
<dbReference type="InterPro" id="IPR001063">
    <property type="entry name" value="Ribosomal_uL22"/>
</dbReference>
<evidence type="ECO:0000256" key="10">
    <source>
        <dbReference type="HAMAP-Rule" id="MF_01331"/>
    </source>
</evidence>
<comment type="function">
    <text evidence="8">This protein binds specifically to 23S rRNA; its binding is stimulated by other ribosomal proteins, e.g. L4, L17, and L20. It is important during the early stages of 50S assembly. It makes multiple contacts with different domains of the 23S rRNA in the assembled 50S subunit and ribosome.</text>
</comment>
<comment type="function">
    <text evidence="1 10">The globular domain of the protein is located near the polypeptide exit tunnel on the outside of the subunit, while an extended beta-hairpin is found that lines the wall of the exit tunnel in the center of the 70S ribosome.</text>
</comment>
<sequence>MTIVKAKTKWTKSSDRKLSRVIELIRGKGALEAATILKFLPQKGARIVEKVLKSAIANARNNFKLDEAGLVVKEAYANKGVIMKRFQPRARGRAFPIKKRTSHVTICLEAK</sequence>
<evidence type="ECO:0000256" key="1">
    <source>
        <dbReference type="ARBA" id="ARBA00003478"/>
    </source>
</evidence>
<evidence type="ECO:0000256" key="6">
    <source>
        <dbReference type="ARBA" id="ARBA00022980"/>
    </source>
</evidence>
<evidence type="ECO:0000256" key="12">
    <source>
        <dbReference type="RuleBase" id="RU004006"/>
    </source>
</evidence>
<keyword evidence="6 10" id="KW-0689">Ribosomal protein</keyword>
<dbReference type="GO" id="GO:0003735">
    <property type="term" value="F:structural constituent of ribosome"/>
    <property type="evidence" value="ECO:0007669"/>
    <property type="project" value="InterPro"/>
</dbReference>
<dbReference type="PANTHER" id="PTHR13501">
    <property type="entry name" value="CHLOROPLAST 50S RIBOSOMAL PROTEIN L22-RELATED"/>
    <property type="match status" value="1"/>
</dbReference>
<dbReference type="HAMAP" id="MF_01331_B">
    <property type="entry name" value="Ribosomal_uL22_B"/>
    <property type="match status" value="1"/>
</dbReference>
<comment type="subunit">
    <text evidence="3 10 12">Part of the 50S ribosomal subunit.</text>
</comment>
<dbReference type="AlphaFoldDB" id="A0A1F4Q417"/>
<dbReference type="GO" id="GO:0019843">
    <property type="term" value="F:rRNA binding"/>
    <property type="evidence" value="ECO:0007669"/>
    <property type="project" value="UniProtKB-UniRule"/>
</dbReference>
<dbReference type="CDD" id="cd00336">
    <property type="entry name" value="Ribosomal_L22"/>
    <property type="match status" value="1"/>
</dbReference>
<dbReference type="Gene3D" id="3.90.470.10">
    <property type="entry name" value="Ribosomal protein L22/L17"/>
    <property type="match status" value="1"/>
</dbReference>
<dbReference type="GO" id="GO:0006412">
    <property type="term" value="P:translation"/>
    <property type="evidence" value="ECO:0007669"/>
    <property type="project" value="UniProtKB-UniRule"/>
</dbReference>
<proteinExistence type="inferred from homology"/>
<evidence type="ECO:0000256" key="2">
    <source>
        <dbReference type="ARBA" id="ARBA00009451"/>
    </source>
</evidence>
<evidence type="ECO:0000256" key="5">
    <source>
        <dbReference type="ARBA" id="ARBA00022884"/>
    </source>
</evidence>
<evidence type="ECO:0000256" key="4">
    <source>
        <dbReference type="ARBA" id="ARBA00022730"/>
    </source>
</evidence>
<dbReference type="GO" id="GO:0022625">
    <property type="term" value="C:cytosolic large ribosomal subunit"/>
    <property type="evidence" value="ECO:0007669"/>
    <property type="project" value="TreeGrafter"/>
</dbReference>
<evidence type="ECO:0000256" key="7">
    <source>
        <dbReference type="ARBA" id="ARBA00023274"/>
    </source>
</evidence>
<keyword evidence="5 10" id="KW-0694">RNA-binding</keyword>
<evidence type="ECO:0000256" key="3">
    <source>
        <dbReference type="ARBA" id="ARBA00011838"/>
    </source>
</evidence>
<organism evidence="14 15">
    <name type="scientific">candidate division WOR-1 bacterium RIFCSPHIGHO2_01_FULL_53_15</name>
    <dbReference type="NCBI Taxonomy" id="1802564"/>
    <lineage>
        <taxon>Bacteria</taxon>
        <taxon>Bacillati</taxon>
        <taxon>Saganbacteria</taxon>
    </lineage>
</organism>
<evidence type="ECO:0000256" key="8">
    <source>
        <dbReference type="ARBA" id="ARBA00025084"/>
    </source>
</evidence>